<comment type="caution">
    <text evidence="2">The sequence shown here is derived from an EMBL/GenBank/DDBJ whole genome shotgun (WGS) entry which is preliminary data.</text>
</comment>
<dbReference type="PANTHER" id="PTHR24637">
    <property type="entry name" value="COLLAGEN"/>
    <property type="match status" value="1"/>
</dbReference>
<feature type="region of interest" description="Disordered" evidence="1">
    <location>
        <begin position="45"/>
        <end position="143"/>
    </location>
</feature>
<organism evidence="2 3">
    <name type="scientific">Paramuricea clavata</name>
    <name type="common">Red gorgonian</name>
    <name type="synonym">Violescent sea-whip</name>
    <dbReference type="NCBI Taxonomy" id="317549"/>
    <lineage>
        <taxon>Eukaryota</taxon>
        <taxon>Metazoa</taxon>
        <taxon>Cnidaria</taxon>
        <taxon>Anthozoa</taxon>
        <taxon>Octocorallia</taxon>
        <taxon>Malacalcyonacea</taxon>
        <taxon>Plexauridae</taxon>
        <taxon>Paramuricea</taxon>
    </lineage>
</organism>
<feature type="compositionally biased region" description="Pro residues" evidence="1">
    <location>
        <begin position="49"/>
        <end position="62"/>
    </location>
</feature>
<proteinExistence type="predicted"/>
<dbReference type="Pfam" id="PF01391">
    <property type="entry name" value="Collagen"/>
    <property type="match status" value="1"/>
</dbReference>
<reference evidence="2" key="1">
    <citation type="submission" date="2020-04" db="EMBL/GenBank/DDBJ databases">
        <authorList>
            <person name="Alioto T."/>
            <person name="Alioto T."/>
            <person name="Gomez Garrido J."/>
        </authorList>
    </citation>
    <scope>NUCLEOTIDE SEQUENCE</scope>
    <source>
        <strain evidence="2">A484AB</strain>
    </source>
</reference>
<evidence type="ECO:0000256" key="1">
    <source>
        <dbReference type="SAM" id="MobiDB-lite"/>
    </source>
</evidence>
<dbReference type="PANTHER" id="PTHR24637:SF421">
    <property type="entry name" value="CUTICLE COLLAGEN DPY-2"/>
    <property type="match status" value="1"/>
</dbReference>
<dbReference type="AlphaFoldDB" id="A0A6S7H608"/>
<dbReference type="EMBL" id="CACRXK020003650">
    <property type="protein sequence ID" value="CAB3999689.1"/>
    <property type="molecule type" value="Genomic_DNA"/>
</dbReference>
<evidence type="ECO:0000313" key="3">
    <source>
        <dbReference type="Proteomes" id="UP001152795"/>
    </source>
</evidence>
<evidence type="ECO:0000313" key="2">
    <source>
        <dbReference type="EMBL" id="CAB3999689.1"/>
    </source>
</evidence>
<accession>A0A6S7H608</accession>
<gene>
    <name evidence="2" type="ORF">PACLA_8A016131</name>
</gene>
<sequence>MQPQLIQKTPAIKSKVKCRKGAEREELMFLSALVSNIVYPDNLWKRRNPPAPPQPPAPPGPRGYPGSRGPAGRPGPQGPPGPRGYKGDRGHPGTRGSVGRPGPQGPPGPRGSKGDRGYRGLSGTGGRPGPPGPPGKPGVSSKPNCQVVTGNGIVTCPRNKRAFACIATCGDRATTNARTCISKCRNGNVEALCCLYNVGYHLNENAHLKDRPLVEIENQPKDRLCLA</sequence>
<dbReference type="InterPro" id="IPR008160">
    <property type="entry name" value="Collagen"/>
</dbReference>
<protein>
    <submittedName>
        <fullName evidence="2">Uncharacterized protein</fullName>
    </submittedName>
</protein>
<keyword evidence="3" id="KW-1185">Reference proteome</keyword>
<dbReference type="Proteomes" id="UP001152795">
    <property type="component" value="Unassembled WGS sequence"/>
</dbReference>
<name>A0A6S7H608_PARCT</name>